<keyword evidence="1" id="KW-0472">Membrane</keyword>
<accession>A0ABP8DYV7</accession>
<protein>
    <recommendedName>
        <fullName evidence="4">Secreted protein</fullName>
    </recommendedName>
</protein>
<keyword evidence="1" id="KW-1133">Transmembrane helix</keyword>
<organism evidence="2 3">
    <name type="scientific">Frondihabitans peucedani</name>
    <dbReference type="NCBI Taxonomy" id="598626"/>
    <lineage>
        <taxon>Bacteria</taxon>
        <taxon>Bacillati</taxon>
        <taxon>Actinomycetota</taxon>
        <taxon>Actinomycetes</taxon>
        <taxon>Micrococcales</taxon>
        <taxon>Microbacteriaceae</taxon>
        <taxon>Frondihabitans</taxon>
    </lineage>
</organism>
<comment type="caution">
    <text evidence="2">The sequence shown here is derived from an EMBL/GenBank/DDBJ whole genome shotgun (WGS) entry which is preliminary data.</text>
</comment>
<dbReference type="RefSeq" id="WP_344793478.1">
    <property type="nucleotide sequence ID" value="NZ_BAABAU010000001.1"/>
</dbReference>
<evidence type="ECO:0000256" key="1">
    <source>
        <dbReference type="SAM" id="Phobius"/>
    </source>
</evidence>
<reference evidence="3" key="1">
    <citation type="journal article" date="2019" name="Int. J. Syst. Evol. Microbiol.">
        <title>The Global Catalogue of Microorganisms (GCM) 10K type strain sequencing project: providing services to taxonomists for standard genome sequencing and annotation.</title>
        <authorList>
            <consortium name="The Broad Institute Genomics Platform"/>
            <consortium name="The Broad Institute Genome Sequencing Center for Infectious Disease"/>
            <person name="Wu L."/>
            <person name="Ma J."/>
        </authorList>
    </citation>
    <scope>NUCLEOTIDE SEQUENCE [LARGE SCALE GENOMIC DNA]</scope>
    <source>
        <strain evidence="3">JCM 17442</strain>
    </source>
</reference>
<evidence type="ECO:0000313" key="3">
    <source>
        <dbReference type="Proteomes" id="UP001501594"/>
    </source>
</evidence>
<evidence type="ECO:0000313" key="2">
    <source>
        <dbReference type="EMBL" id="GAA4264909.1"/>
    </source>
</evidence>
<feature type="transmembrane region" description="Helical" evidence="1">
    <location>
        <begin position="20"/>
        <end position="47"/>
    </location>
</feature>
<name>A0ABP8DYV7_9MICO</name>
<keyword evidence="1" id="KW-0812">Transmembrane</keyword>
<evidence type="ECO:0008006" key="4">
    <source>
        <dbReference type="Google" id="ProtNLM"/>
    </source>
</evidence>
<keyword evidence="3" id="KW-1185">Reference proteome</keyword>
<dbReference type="Proteomes" id="UP001501594">
    <property type="component" value="Unassembled WGS sequence"/>
</dbReference>
<proteinExistence type="predicted"/>
<dbReference type="EMBL" id="BAABAU010000001">
    <property type="protein sequence ID" value="GAA4264909.1"/>
    <property type="molecule type" value="Genomic_DNA"/>
</dbReference>
<sequence>MTSTGNTGDMGTGMSRKQRFAIVAVIAGGVLFFGALTFVAVHSFAWFDARSTETCDVTSISSLEHTDRGRVLWAVQSSCGSLEISPQAGGISTQNAFALA</sequence>
<gene>
    <name evidence="2" type="ORF">GCM10022256_05210</name>
</gene>